<evidence type="ECO:0000313" key="1">
    <source>
        <dbReference type="EMBL" id="CAG8222815.1"/>
    </source>
</evidence>
<comment type="caution">
    <text evidence="1">The sequence shown here is derived from an EMBL/GenBank/DDBJ whole genome shotgun (WGS) entry which is preliminary data.</text>
</comment>
<proteinExistence type="predicted"/>
<dbReference type="Proteomes" id="UP001152649">
    <property type="component" value="Unassembled WGS sequence"/>
</dbReference>
<evidence type="ECO:0000313" key="2">
    <source>
        <dbReference type="Proteomes" id="UP001152649"/>
    </source>
</evidence>
<sequence>MHDWNKNGLYPLFQCDFELKLVDCDLDLDLHAIWQECSGIPTLPPCLATDSNNSRQIFSDAGEPAGYETLGSSLIECLFHPTYDKLLAFMWTGPDPIHVYSG</sequence>
<dbReference type="EMBL" id="CAJVPG010000008">
    <property type="protein sequence ID" value="CAG8222815.1"/>
    <property type="molecule type" value="Genomic_DNA"/>
</dbReference>
<protein>
    <submittedName>
        <fullName evidence="1">Uncharacterized protein</fullName>
    </submittedName>
</protein>
<accession>A0A9W4I5G3</accession>
<reference evidence="1" key="1">
    <citation type="submission" date="2021-07" db="EMBL/GenBank/DDBJ databases">
        <authorList>
            <person name="Branca A.L. A."/>
        </authorList>
    </citation>
    <scope>NUCLEOTIDE SEQUENCE</scope>
</reference>
<dbReference type="AlphaFoldDB" id="A0A9W4I5G3"/>
<dbReference type="OrthoDB" id="2399539at2759"/>
<name>A0A9W4I5G3_9EURO</name>
<organism evidence="1 2">
    <name type="scientific">Penicillium salamii</name>
    <dbReference type="NCBI Taxonomy" id="1612424"/>
    <lineage>
        <taxon>Eukaryota</taxon>
        <taxon>Fungi</taxon>
        <taxon>Dikarya</taxon>
        <taxon>Ascomycota</taxon>
        <taxon>Pezizomycotina</taxon>
        <taxon>Eurotiomycetes</taxon>
        <taxon>Eurotiomycetidae</taxon>
        <taxon>Eurotiales</taxon>
        <taxon>Aspergillaceae</taxon>
        <taxon>Penicillium</taxon>
    </lineage>
</organism>
<keyword evidence="2" id="KW-1185">Reference proteome</keyword>
<gene>
    <name evidence="1" type="ORF">PSALAMII_LOCUS95</name>
</gene>